<evidence type="ECO:0008006" key="3">
    <source>
        <dbReference type="Google" id="ProtNLM"/>
    </source>
</evidence>
<dbReference type="Proteomes" id="UP000651977">
    <property type="component" value="Unassembled WGS sequence"/>
</dbReference>
<dbReference type="InterPro" id="IPR021250">
    <property type="entry name" value="DUF2789"/>
</dbReference>
<keyword evidence="2" id="KW-1185">Reference proteome</keyword>
<organism evidence="1 2">
    <name type="scientific">Agarivorans gilvus</name>
    <dbReference type="NCBI Taxonomy" id="680279"/>
    <lineage>
        <taxon>Bacteria</taxon>
        <taxon>Pseudomonadati</taxon>
        <taxon>Pseudomonadota</taxon>
        <taxon>Gammaproteobacteria</taxon>
        <taxon>Alteromonadales</taxon>
        <taxon>Alteromonadaceae</taxon>
        <taxon>Agarivorans</taxon>
    </lineage>
</organism>
<reference evidence="2" key="1">
    <citation type="journal article" date="2019" name="Int. J. Syst. Evol. Microbiol.">
        <title>The Global Catalogue of Microorganisms (GCM) 10K type strain sequencing project: providing services to taxonomists for standard genome sequencing and annotation.</title>
        <authorList>
            <consortium name="The Broad Institute Genomics Platform"/>
            <consortium name="The Broad Institute Genome Sequencing Center for Infectious Disease"/>
            <person name="Wu L."/>
            <person name="Ma J."/>
        </authorList>
    </citation>
    <scope>NUCLEOTIDE SEQUENCE [LARGE SCALE GENOMIC DNA]</scope>
    <source>
        <strain evidence="2">CGMCC 1.10131</strain>
    </source>
</reference>
<gene>
    <name evidence="1" type="ORF">GCM10007414_37100</name>
</gene>
<evidence type="ECO:0000313" key="1">
    <source>
        <dbReference type="EMBL" id="GGB20274.1"/>
    </source>
</evidence>
<dbReference type="Pfam" id="PF10982">
    <property type="entry name" value="DUF2789"/>
    <property type="match status" value="1"/>
</dbReference>
<proteinExistence type="predicted"/>
<accession>A0ABQ1I815</accession>
<name>A0ABQ1I815_9ALTE</name>
<comment type="caution">
    <text evidence="1">The sequence shown here is derived from an EMBL/GenBank/DDBJ whole genome shotgun (WGS) entry which is preliminary data.</text>
</comment>
<dbReference type="EMBL" id="BMDY01000034">
    <property type="protein sequence ID" value="GGB20274.1"/>
    <property type="molecule type" value="Genomic_DNA"/>
</dbReference>
<sequence length="76" mass="8592">MELEIHTLSDLFEQLGLDPSIEAISQFVAEHGPIPSEQRLHEAAFWSPTQAAFLQDAIQQDADWAELVDQLDSMLR</sequence>
<dbReference type="InterPro" id="IPR038086">
    <property type="entry name" value="DUF2789_sf"/>
</dbReference>
<evidence type="ECO:0000313" key="2">
    <source>
        <dbReference type="Proteomes" id="UP000651977"/>
    </source>
</evidence>
<dbReference type="Gene3D" id="1.10.10.1130">
    <property type="entry name" value="Uncharacterised protein PF10982, DUF2789"/>
    <property type="match status" value="1"/>
</dbReference>
<protein>
    <recommendedName>
        <fullName evidence="3">DUF2789 domain-containing protein</fullName>
    </recommendedName>
</protein>
<dbReference type="RefSeq" id="WP_055733685.1">
    <property type="nucleotide sequence ID" value="NZ_BMDY01000034.1"/>
</dbReference>